<organism evidence="2">
    <name type="scientific">Arabidopsis lyrata subsp. lyrata</name>
    <name type="common">Lyre-leaved rock-cress</name>
    <dbReference type="NCBI Taxonomy" id="81972"/>
    <lineage>
        <taxon>Eukaryota</taxon>
        <taxon>Viridiplantae</taxon>
        <taxon>Streptophyta</taxon>
        <taxon>Embryophyta</taxon>
        <taxon>Tracheophyta</taxon>
        <taxon>Spermatophyta</taxon>
        <taxon>Magnoliopsida</taxon>
        <taxon>eudicotyledons</taxon>
        <taxon>Gunneridae</taxon>
        <taxon>Pentapetalae</taxon>
        <taxon>rosids</taxon>
        <taxon>malvids</taxon>
        <taxon>Brassicales</taxon>
        <taxon>Brassicaceae</taxon>
        <taxon>Camelineae</taxon>
        <taxon>Arabidopsis</taxon>
    </lineage>
</organism>
<dbReference type="Proteomes" id="UP000008694">
    <property type="component" value="Unassembled WGS sequence"/>
</dbReference>
<accession>D7LGI0</accession>
<dbReference type="HOGENOM" id="CLU_3053063_0_0_1"/>
<dbReference type="Gramene" id="scaffold_402904.1">
    <property type="protein sequence ID" value="scaffold_402904.1"/>
    <property type="gene ID" value="scaffold_402904.1"/>
</dbReference>
<name>D7LGI0_ARALL</name>
<protein>
    <submittedName>
        <fullName evidence="1">Predicted protein</fullName>
    </submittedName>
</protein>
<evidence type="ECO:0000313" key="2">
    <source>
        <dbReference type="Proteomes" id="UP000008694"/>
    </source>
</evidence>
<proteinExistence type="predicted"/>
<dbReference type="AlphaFoldDB" id="D7LGI0"/>
<reference evidence="2" key="1">
    <citation type="journal article" date="2011" name="Nat. Genet.">
        <title>The Arabidopsis lyrata genome sequence and the basis of rapid genome size change.</title>
        <authorList>
            <person name="Hu T.T."/>
            <person name="Pattyn P."/>
            <person name="Bakker E.G."/>
            <person name="Cao J."/>
            <person name="Cheng J.-F."/>
            <person name="Clark R.M."/>
            <person name="Fahlgren N."/>
            <person name="Fawcett J.A."/>
            <person name="Grimwood J."/>
            <person name="Gundlach H."/>
            <person name="Haberer G."/>
            <person name="Hollister J.D."/>
            <person name="Ossowski S."/>
            <person name="Ottilar R.P."/>
            <person name="Salamov A.A."/>
            <person name="Schneeberger K."/>
            <person name="Spannagl M."/>
            <person name="Wang X."/>
            <person name="Yang L."/>
            <person name="Nasrallah M.E."/>
            <person name="Bergelson J."/>
            <person name="Carrington J.C."/>
            <person name="Gaut B.S."/>
            <person name="Schmutz J."/>
            <person name="Mayer K.F.X."/>
            <person name="Van de Peer Y."/>
            <person name="Grigoriev I.V."/>
            <person name="Nordborg M."/>
            <person name="Weigel D."/>
            <person name="Guo Y.-L."/>
        </authorList>
    </citation>
    <scope>NUCLEOTIDE SEQUENCE [LARGE SCALE GENOMIC DNA]</scope>
    <source>
        <strain evidence="2">cv. MN47</strain>
    </source>
</reference>
<gene>
    <name evidence="1" type="ORF">ARALYDRAFT_903403</name>
</gene>
<keyword evidence="2" id="KW-1185">Reference proteome</keyword>
<evidence type="ECO:0000313" key="1">
    <source>
        <dbReference type="EMBL" id="EFH58013.1"/>
    </source>
</evidence>
<sequence length="54" mass="6283">MARAGELTKLGLLAKNQEKKIENCCNGEICYVKDVPERMDVGVDEQFQWRRKKL</sequence>
<dbReference type="EMBL" id="GL348716">
    <property type="protein sequence ID" value="EFH58013.1"/>
    <property type="molecule type" value="Genomic_DNA"/>
</dbReference>